<evidence type="ECO:0000313" key="2">
    <source>
        <dbReference type="Proteomes" id="UP001222027"/>
    </source>
</evidence>
<accession>A0AAV8RG69</accession>
<protein>
    <submittedName>
        <fullName evidence="1">Uncharacterized protein</fullName>
    </submittedName>
</protein>
<comment type="caution">
    <text evidence="1">The sequence shown here is derived from an EMBL/GenBank/DDBJ whole genome shotgun (WGS) entry which is preliminary data.</text>
</comment>
<reference evidence="1 2" key="1">
    <citation type="submission" date="2022-12" db="EMBL/GenBank/DDBJ databases">
        <title>Chromosome-scale assembly of the Ensete ventricosum genome.</title>
        <authorList>
            <person name="Dussert Y."/>
            <person name="Stocks J."/>
            <person name="Wendawek A."/>
            <person name="Woldeyes F."/>
            <person name="Nichols R.A."/>
            <person name="Borrell J.S."/>
        </authorList>
    </citation>
    <scope>NUCLEOTIDE SEQUENCE [LARGE SCALE GENOMIC DNA]</scope>
    <source>
        <strain evidence="2">cv. Maze</strain>
        <tissue evidence="1">Seeds</tissue>
    </source>
</reference>
<gene>
    <name evidence="1" type="ORF">OPV22_011796</name>
</gene>
<dbReference type="AlphaFoldDB" id="A0AAV8RG69"/>
<sequence length="123" mass="14187">MNNLTWIVSHQQAPNDRCCFSAADVRLWLRPSSSRCKLLRKNSFQLRHEVVDLFVGDARRDGLPRWRPPTGHPVWGVARVAVEFRRNTGGVVDEEEDECMEGRNGPVLYLSTDARKKKKKKEI</sequence>
<proteinExistence type="predicted"/>
<keyword evidence="2" id="KW-1185">Reference proteome</keyword>
<dbReference type="Proteomes" id="UP001222027">
    <property type="component" value="Unassembled WGS sequence"/>
</dbReference>
<evidence type="ECO:0000313" key="1">
    <source>
        <dbReference type="EMBL" id="KAJ8501244.1"/>
    </source>
</evidence>
<dbReference type="EMBL" id="JAQQAF010000003">
    <property type="protein sequence ID" value="KAJ8501244.1"/>
    <property type="molecule type" value="Genomic_DNA"/>
</dbReference>
<name>A0AAV8RG69_ENSVE</name>
<organism evidence="1 2">
    <name type="scientific">Ensete ventricosum</name>
    <name type="common">Abyssinian banana</name>
    <name type="synonym">Musa ensete</name>
    <dbReference type="NCBI Taxonomy" id="4639"/>
    <lineage>
        <taxon>Eukaryota</taxon>
        <taxon>Viridiplantae</taxon>
        <taxon>Streptophyta</taxon>
        <taxon>Embryophyta</taxon>
        <taxon>Tracheophyta</taxon>
        <taxon>Spermatophyta</taxon>
        <taxon>Magnoliopsida</taxon>
        <taxon>Liliopsida</taxon>
        <taxon>Zingiberales</taxon>
        <taxon>Musaceae</taxon>
        <taxon>Ensete</taxon>
    </lineage>
</organism>